<dbReference type="Proteomes" id="UP001346869">
    <property type="component" value="Unassembled WGS sequence"/>
</dbReference>
<proteinExistence type="predicted"/>
<feature type="signal peptide" evidence="1">
    <location>
        <begin position="1"/>
        <end position="17"/>
    </location>
</feature>
<accession>A0AAN7WPY1</accession>
<evidence type="ECO:0000313" key="2">
    <source>
        <dbReference type="EMBL" id="KAK5848132.1"/>
    </source>
</evidence>
<dbReference type="EMBL" id="JAUZQC010000025">
    <property type="protein sequence ID" value="KAK5848132.1"/>
    <property type="molecule type" value="Genomic_DNA"/>
</dbReference>
<gene>
    <name evidence="2" type="ORF">PBY51_005774</name>
</gene>
<evidence type="ECO:0000256" key="1">
    <source>
        <dbReference type="SAM" id="SignalP"/>
    </source>
</evidence>
<name>A0AAN7WPY1_ELEMC</name>
<sequence length="94" mass="10561">MGVGSVLLCVLLSFVSAKSIFEGSSSHHVQRRDTKPNRNHTAVIGTELQVFPTWYVSARDTVVINCTMHTDRKKHGDRVNLHLTWTKMSPGNRT</sequence>
<dbReference type="AlphaFoldDB" id="A0AAN7WPY1"/>
<comment type="caution">
    <text evidence="2">The sequence shown here is derived from an EMBL/GenBank/DDBJ whole genome shotgun (WGS) entry which is preliminary data.</text>
</comment>
<protein>
    <submittedName>
        <fullName evidence="2">Uncharacterized protein</fullName>
    </submittedName>
</protein>
<organism evidence="2 3">
    <name type="scientific">Eleginops maclovinus</name>
    <name type="common">Patagonian blennie</name>
    <name type="synonym">Eleginus maclovinus</name>
    <dbReference type="NCBI Taxonomy" id="56733"/>
    <lineage>
        <taxon>Eukaryota</taxon>
        <taxon>Metazoa</taxon>
        <taxon>Chordata</taxon>
        <taxon>Craniata</taxon>
        <taxon>Vertebrata</taxon>
        <taxon>Euteleostomi</taxon>
        <taxon>Actinopterygii</taxon>
        <taxon>Neopterygii</taxon>
        <taxon>Teleostei</taxon>
        <taxon>Neoteleostei</taxon>
        <taxon>Acanthomorphata</taxon>
        <taxon>Eupercaria</taxon>
        <taxon>Perciformes</taxon>
        <taxon>Notothenioidei</taxon>
        <taxon>Eleginopidae</taxon>
        <taxon>Eleginops</taxon>
    </lineage>
</organism>
<reference evidence="2 3" key="1">
    <citation type="journal article" date="2023" name="Genes (Basel)">
        <title>Chromosome-Level Genome Assembly and Circadian Gene Repertoire of the Patagonia Blennie Eleginops maclovinus-The Closest Ancestral Proxy of Antarctic Cryonotothenioids.</title>
        <authorList>
            <person name="Cheng C.C."/>
            <person name="Rivera-Colon A.G."/>
            <person name="Minhas B.F."/>
            <person name="Wilson L."/>
            <person name="Rayamajhi N."/>
            <person name="Vargas-Chacoff L."/>
            <person name="Catchen J.M."/>
        </authorList>
    </citation>
    <scope>NUCLEOTIDE SEQUENCE [LARGE SCALE GENOMIC DNA]</scope>
    <source>
        <strain evidence="2">JMC-PN-2008</strain>
    </source>
</reference>
<evidence type="ECO:0000313" key="3">
    <source>
        <dbReference type="Proteomes" id="UP001346869"/>
    </source>
</evidence>
<keyword evidence="3" id="KW-1185">Reference proteome</keyword>
<feature type="chain" id="PRO_5043034831" evidence="1">
    <location>
        <begin position="18"/>
        <end position="94"/>
    </location>
</feature>
<keyword evidence="1" id="KW-0732">Signal</keyword>
<reference evidence="2 3" key="2">
    <citation type="journal article" date="2023" name="Mol. Biol. Evol.">
        <title>Genomics of Secondarily Temperate Adaptation in the Only Non-Antarctic Icefish.</title>
        <authorList>
            <person name="Rivera-Colon A.G."/>
            <person name="Rayamajhi N."/>
            <person name="Minhas B.F."/>
            <person name="Madrigal G."/>
            <person name="Bilyk K.T."/>
            <person name="Yoon V."/>
            <person name="Hune M."/>
            <person name="Gregory S."/>
            <person name="Cheng C.H.C."/>
            <person name="Catchen J.M."/>
        </authorList>
    </citation>
    <scope>NUCLEOTIDE SEQUENCE [LARGE SCALE GENOMIC DNA]</scope>
    <source>
        <strain evidence="2">JMC-PN-2008</strain>
    </source>
</reference>